<keyword evidence="1" id="KW-0175">Coiled coil</keyword>
<dbReference type="AlphaFoldDB" id="A0AAY4DPB9"/>
<reference evidence="2 3" key="1">
    <citation type="submission" date="2020-06" db="EMBL/GenBank/DDBJ databases">
        <authorList>
            <consortium name="Wellcome Sanger Institute Data Sharing"/>
        </authorList>
    </citation>
    <scope>NUCLEOTIDE SEQUENCE [LARGE SCALE GENOMIC DNA]</scope>
</reference>
<sequence length="136" mass="15780">AQNVMESEIIQCQLLTSAPFLLMCHQDAESRHEQQINKLVLEKQELEWNKESLQSKIETMTSQHSEAVASVKNKMFLNVLSNLKGKYQLAAELNNKGVNSLKEELKLLRVRLFFFFYSCLNKPQISIVLIQNLLWI</sequence>
<dbReference type="InterPro" id="IPR031650">
    <property type="entry name" value="CCDC73"/>
</dbReference>
<dbReference type="PANTHER" id="PTHR28660:SF1">
    <property type="entry name" value="COILED-COIL DOMAIN-CONTAINING PROTEIN 73"/>
    <property type="match status" value="1"/>
</dbReference>
<evidence type="ECO:0000256" key="1">
    <source>
        <dbReference type="SAM" id="Coils"/>
    </source>
</evidence>
<evidence type="ECO:0000313" key="3">
    <source>
        <dbReference type="Proteomes" id="UP000694580"/>
    </source>
</evidence>
<dbReference type="PANTHER" id="PTHR28660">
    <property type="entry name" value="COILED-COIL DOMAIN-CONTAINING PROTEIN 73"/>
    <property type="match status" value="1"/>
</dbReference>
<organism evidence="2 3">
    <name type="scientific">Denticeps clupeoides</name>
    <name type="common">denticle herring</name>
    <dbReference type="NCBI Taxonomy" id="299321"/>
    <lineage>
        <taxon>Eukaryota</taxon>
        <taxon>Metazoa</taxon>
        <taxon>Chordata</taxon>
        <taxon>Craniata</taxon>
        <taxon>Vertebrata</taxon>
        <taxon>Euteleostomi</taxon>
        <taxon>Actinopterygii</taxon>
        <taxon>Neopterygii</taxon>
        <taxon>Teleostei</taxon>
        <taxon>Clupei</taxon>
        <taxon>Clupeiformes</taxon>
        <taxon>Denticipitoidei</taxon>
        <taxon>Denticipitidae</taxon>
        <taxon>Denticeps</taxon>
    </lineage>
</organism>
<reference evidence="2" key="2">
    <citation type="submission" date="2025-08" db="UniProtKB">
        <authorList>
            <consortium name="Ensembl"/>
        </authorList>
    </citation>
    <scope>IDENTIFICATION</scope>
</reference>
<evidence type="ECO:0000313" key="2">
    <source>
        <dbReference type="Ensembl" id="ENSDCDP00010046216.1"/>
    </source>
</evidence>
<feature type="coiled-coil region" evidence="1">
    <location>
        <begin position="29"/>
        <end position="63"/>
    </location>
</feature>
<dbReference type="GeneTree" id="ENSGT01120000272264"/>
<dbReference type="Proteomes" id="UP000694580">
    <property type="component" value="Chromosome 17"/>
</dbReference>
<reference evidence="2" key="3">
    <citation type="submission" date="2025-09" db="UniProtKB">
        <authorList>
            <consortium name="Ensembl"/>
        </authorList>
    </citation>
    <scope>IDENTIFICATION</scope>
</reference>
<dbReference type="Ensembl" id="ENSDCDT00010056413.1">
    <property type="protein sequence ID" value="ENSDCDP00010046216.1"/>
    <property type="gene ID" value="ENSDCDG00010028304.1"/>
</dbReference>
<protein>
    <submittedName>
        <fullName evidence="2">Uncharacterized protein</fullName>
    </submittedName>
</protein>
<dbReference type="Pfam" id="PF15818">
    <property type="entry name" value="CCDC73"/>
    <property type="match status" value="1"/>
</dbReference>
<keyword evidence="3" id="KW-1185">Reference proteome</keyword>
<proteinExistence type="predicted"/>
<name>A0AAY4DPB9_9TELE</name>
<accession>A0AAY4DPB9</accession>